<dbReference type="EMBL" id="GABE01011184">
    <property type="protein sequence ID" value="JAA33555.1"/>
    <property type="molecule type" value="mRNA"/>
</dbReference>
<evidence type="ECO:0000313" key="2">
    <source>
        <dbReference type="EMBL" id="JAA33555.1"/>
    </source>
</evidence>
<protein>
    <submittedName>
        <fullName evidence="2">Dysbindin (Dystrobrevin binding protein 1) domain containing 1</fullName>
    </submittedName>
    <submittedName>
        <fullName evidence="3">Dysbindin domain containing 1</fullName>
    </submittedName>
</protein>
<organism evidence="2">
    <name type="scientific">Pan troglodytes</name>
    <name type="common">Chimpanzee</name>
    <dbReference type="NCBI Taxonomy" id="9598"/>
    <lineage>
        <taxon>Eukaryota</taxon>
        <taxon>Metazoa</taxon>
        <taxon>Chordata</taxon>
        <taxon>Craniata</taxon>
        <taxon>Vertebrata</taxon>
        <taxon>Euteleostomi</taxon>
        <taxon>Mammalia</taxon>
        <taxon>Eutheria</taxon>
        <taxon>Euarchontoglires</taxon>
        <taxon>Primates</taxon>
        <taxon>Haplorrhini</taxon>
        <taxon>Catarrhini</taxon>
        <taxon>Hominidae</taxon>
        <taxon>Pan</taxon>
    </lineage>
</organism>
<dbReference type="Bgee" id="ENSPTRG00000043719">
    <property type="expression patterns" value="Expressed in hindlimb stylopod muscle and 17 other cell types or tissues"/>
</dbReference>
<dbReference type="GeneTree" id="ENSGT00910000148029"/>
<evidence type="ECO:0000256" key="1">
    <source>
        <dbReference type="SAM" id="MobiDB-lite"/>
    </source>
</evidence>
<accession>K7D6K2</accession>
<name>K7D6K2_PANTR</name>
<sequence length="231" mass="25533">MEKRPQNSHLDFHPAPSSTPRRRCLTRVPSPRLSSKTCTCFSWPLRNRQVHSLLSSEHQISPDCLRDLMTPPGMLSGWGSPLLVLHPLRGHILVSAHIPLPGYKACPRPLNLLGRFGAHGTPWVSVQEQQRRLTGPAPSALGVSVSPSSRPPNAYMLKLTEWASCLTASQRMSLISKCKLTFHPQANLPPAPFPMSTLLGKENRLLAFTVSRALEMPQACPELLLCTCSHF</sequence>
<proteinExistence type="evidence at transcript level"/>
<reference evidence="3" key="2">
    <citation type="submission" date="2025-05" db="UniProtKB">
        <authorList>
            <consortium name="Ensembl"/>
        </authorList>
    </citation>
    <scope>IDENTIFICATION</scope>
</reference>
<evidence type="ECO:0000313" key="3">
    <source>
        <dbReference type="Ensembl" id="ENSPTRP00000083288.1"/>
    </source>
</evidence>
<dbReference type="AlphaFoldDB" id="K7D6K2"/>
<dbReference type="OMA" id="LEMPQAC"/>
<keyword evidence="4" id="KW-1185">Reference proteome</keyword>
<dbReference type="Ensembl" id="ENSPTRT00000111127.1">
    <property type="protein sequence ID" value="ENSPTRP00000083288.1"/>
    <property type="gene ID" value="ENSPTRG00000043719.1"/>
</dbReference>
<feature type="region of interest" description="Disordered" evidence="1">
    <location>
        <begin position="1"/>
        <end position="25"/>
    </location>
</feature>
<evidence type="ECO:0000313" key="4">
    <source>
        <dbReference type="Proteomes" id="UP000002277"/>
    </source>
</evidence>
<dbReference type="Proteomes" id="UP000002277">
    <property type="component" value="Unplaced"/>
</dbReference>
<reference evidence="2" key="1">
    <citation type="submission" date="2012-10" db="EMBL/GenBank/DDBJ databases">
        <title>De novo assembly of the reference chimpanzee transcriptome from NextGen mRNA sequences.</title>
        <authorList>
            <person name="Maudhoo M.D."/>
            <person name="Meehan D.T."/>
            <person name="Norgren R.B.Jr."/>
        </authorList>
    </citation>
    <scope>NUCLEOTIDE SEQUENCE</scope>
    <source>
        <tissue evidence="2">Skeletal muscle</tissue>
    </source>
</reference>
<gene>
    <name evidence="2" type="primary">DBNDD1</name>
</gene>